<protein>
    <submittedName>
        <fullName evidence="1">Uncharacterized protein</fullName>
    </submittedName>
</protein>
<gene>
    <name evidence="1" type="ORF">LCGC14_3092650</name>
</gene>
<accession>A0A0F8Z0E8</accession>
<sequence length="68" mass="7987">MVADISYPDYETRLAILKNKVVANAWNVEEKILETIATKVQNNIRELEGVINRVMFYQEFKNEKINEV</sequence>
<proteinExistence type="predicted"/>
<dbReference type="AlphaFoldDB" id="A0A0F8Z0E8"/>
<dbReference type="InterPro" id="IPR027417">
    <property type="entry name" value="P-loop_NTPase"/>
</dbReference>
<dbReference type="Gene3D" id="1.10.8.60">
    <property type="match status" value="1"/>
</dbReference>
<evidence type="ECO:0000313" key="1">
    <source>
        <dbReference type="EMBL" id="KKK53651.1"/>
    </source>
</evidence>
<name>A0A0F8Z0E8_9ZZZZ</name>
<dbReference type="SUPFAM" id="SSF52540">
    <property type="entry name" value="P-loop containing nucleoside triphosphate hydrolases"/>
    <property type="match status" value="1"/>
</dbReference>
<reference evidence="1" key="1">
    <citation type="journal article" date="2015" name="Nature">
        <title>Complex archaea that bridge the gap between prokaryotes and eukaryotes.</title>
        <authorList>
            <person name="Spang A."/>
            <person name="Saw J.H."/>
            <person name="Jorgensen S.L."/>
            <person name="Zaremba-Niedzwiedzka K."/>
            <person name="Martijn J."/>
            <person name="Lind A.E."/>
            <person name="van Eijk R."/>
            <person name="Schleper C."/>
            <person name="Guy L."/>
            <person name="Ettema T.J."/>
        </authorList>
    </citation>
    <scope>NUCLEOTIDE SEQUENCE</scope>
</reference>
<dbReference type="EMBL" id="LAZR01066394">
    <property type="protein sequence ID" value="KKK53651.1"/>
    <property type="molecule type" value="Genomic_DNA"/>
</dbReference>
<organism evidence="1">
    <name type="scientific">marine sediment metagenome</name>
    <dbReference type="NCBI Taxonomy" id="412755"/>
    <lineage>
        <taxon>unclassified sequences</taxon>
        <taxon>metagenomes</taxon>
        <taxon>ecological metagenomes</taxon>
    </lineage>
</organism>
<comment type="caution">
    <text evidence="1">The sequence shown here is derived from an EMBL/GenBank/DDBJ whole genome shotgun (WGS) entry which is preliminary data.</text>
</comment>